<comment type="caution">
    <text evidence="2">The sequence shown here is derived from an EMBL/GenBank/DDBJ whole genome shotgun (WGS) entry which is preliminary data.</text>
</comment>
<dbReference type="InterPro" id="IPR041705">
    <property type="entry name" value="PIN_Sll0205"/>
</dbReference>
<dbReference type="EMBL" id="BAAACR010000017">
    <property type="protein sequence ID" value="GAA0217422.1"/>
    <property type="molecule type" value="Genomic_DNA"/>
</dbReference>
<dbReference type="Proteomes" id="UP001500399">
    <property type="component" value="Unassembled WGS sequence"/>
</dbReference>
<keyword evidence="3" id="KW-1185">Reference proteome</keyword>
<proteinExistence type="predicted"/>
<gene>
    <name evidence="2" type="ORF">GCM10008919_20630</name>
</gene>
<protein>
    <submittedName>
        <fullName evidence="2">Type II toxin-antitoxin system VapC family toxin</fullName>
    </submittedName>
</protein>
<dbReference type="CDD" id="cd09872">
    <property type="entry name" value="PIN_Sll0205-like"/>
    <property type="match status" value="1"/>
</dbReference>
<accession>A0ABP3CWQ0</accession>
<dbReference type="InterPro" id="IPR029060">
    <property type="entry name" value="PIN-like_dom_sf"/>
</dbReference>
<dbReference type="PANTHER" id="PTHR36173">
    <property type="entry name" value="RIBONUCLEASE VAPC16-RELATED"/>
    <property type="match status" value="1"/>
</dbReference>
<dbReference type="RefSeq" id="WP_304987602.1">
    <property type="nucleotide sequence ID" value="NZ_BAAACR010000017.1"/>
</dbReference>
<evidence type="ECO:0000259" key="1">
    <source>
        <dbReference type="Pfam" id="PF01850"/>
    </source>
</evidence>
<dbReference type="SUPFAM" id="SSF88723">
    <property type="entry name" value="PIN domain-like"/>
    <property type="match status" value="1"/>
</dbReference>
<sequence>MKHLIDTHILLWALLDDDRLPKKAGELLTHTGNDVYYSIISLWEIELKHLLHPTQMPINAQAIDVYAQEAGFQSLPLHDRHIFALSSLYRPDTAKPHKDPFDRLLICQAKCENMVFLTHDTLLADYHEPCVYLV</sequence>
<evidence type="ECO:0000313" key="3">
    <source>
        <dbReference type="Proteomes" id="UP001500399"/>
    </source>
</evidence>
<reference evidence="3" key="1">
    <citation type="journal article" date="2019" name="Int. J. Syst. Evol. Microbiol.">
        <title>The Global Catalogue of Microorganisms (GCM) 10K type strain sequencing project: providing services to taxonomists for standard genome sequencing and annotation.</title>
        <authorList>
            <consortium name="The Broad Institute Genomics Platform"/>
            <consortium name="The Broad Institute Genome Sequencing Center for Infectious Disease"/>
            <person name="Wu L."/>
            <person name="Ma J."/>
        </authorList>
    </citation>
    <scope>NUCLEOTIDE SEQUENCE [LARGE SCALE GENOMIC DNA]</scope>
    <source>
        <strain evidence="3">JCM 8542</strain>
    </source>
</reference>
<evidence type="ECO:0000313" key="2">
    <source>
        <dbReference type="EMBL" id="GAA0217422.1"/>
    </source>
</evidence>
<dbReference type="Gene3D" id="3.40.50.1010">
    <property type="entry name" value="5'-nuclease"/>
    <property type="match status" value="1"/>
</dbReference>
<organism evidence="2 3">
    <name type="scientific">Selenomonas dianae</name>
    <dbReference type="NCBI Taxonomy" id="135079"/>
    <lineage>
        <taxon>Bacteria</taxon>
        <taxon>Bacillati</taxon>
        <taxon>Bacillota</taxon>
        <taxon>Negativicutes</taxon>
        <taxon>Selenomonadales</taxon>
        <taxon>Selenomonadaceae</taxon>
        <taxon>Selenomonas</taxon>
    </lineage>
</organism>
<dbReference type="PANTHER" id="PTHR36173:SF2">
    <property type="entry name" value="RIBONUCLEASE VAPC16"/>
    <property type="match status" value="1"/>
</dbReference>
<dbReference type="InterPro" id="IPR002716">
    <property type="entry name" value="PIN_dom"/>
</dbReference>
<dbReference type="InterPro" id="IPR052919">
    <property type="entry name" value="TA_system_RNase"/>
</dbReference>
<dbReference type="Pfam" id="PF01850">
    <property type="entry name" value="PIN"/>
    <property type="match status" value="1"/>
</dbReference>
<name>A0ABP3CWQ0_9FIRM</name>
<feature type="domain" description="PIN" evidence="1">
    <location>
        <begin position="4"/>
        <end position="125"/>
    </location>
</feature>